<dbReference type="OrthoDB" id="5360144at2"/>
<dbReference type="PANTHER" id="PTHR30329:SF21">
    <property type="entry name" value="LIPOPROTEIN YIAD-RELATED"/>
    <property type="match status" value="1"/>
</dbReference>
<dbReference type="RefSeq" id="WP_034971419.1">
    <property type="nucleotide sequence ID" value="NZ_CP053842.1"/>
</dbReference>
<dbReference type="SUPFAM" id="SSF103088">
    <property type="entry name" value="OmpA-like"/>
    <property type="match status" value="1"/>
</dbReference>
<evidence type="ECO:0000256" key="3">
    <source>
        <dbReference type="ARBA" id="ARBA00023136"/>
    </source>
</evidence>
<evidence type="ECO:0000256" key="4">
    <source>
        <dbReference type="ARBA" id="ARBA00023237"/>
    </source>
</evidence>
<dbReference type="InterPro" id="IPR037873">
    <property type="entry name" value="BamE-like"/>
</dbReference>
<dbReference type="PANTHER" id="PTHR30329">
    <property type="entry name" value="STATOR ELEMENT OF FLAGELLAR MOTOR COMPLEX"/>
    <property type="match status" value="1"/>
</dbReference>
<evidence type="ECO:0000313" key="8">
    <source>
        <dbReference type="Proteomes" id="UP000594749"/>
    </source>
</evidence>
<dbReference type="PRINTS" id="PR01021">
    <property type="entry name" value="OMPADOMAIN"/>
</dbReference>
<dbReference type="InterPro" id="IPR036737">
    <property type="entry name" value="OmpA-like_sf"/>
</dbReference>
<keyword evidence="3 5" id="KW-0472">Membrane</keyword>
<dbReference type="InterPro" id="IPR006664">
    <property type="entry name" value="OMP_bac"/>
</dbReference>
<protein>
    <submittedName>
        <fullName evidence="7">OmpA family protein</fullName>
    </submittedName>
</protein>
<reference evidence="7 8" key="1">
    <citation type="submission" date="2020-10" db="EMBL/GenBank/DDBJ databases">
        <title>Campylobacter and Helicobacter PacBio genomes.</title>
        <authorList>
            <person name="Lane C."/>
        </authorList>
    </citation>
    <scope>NUCLEOTIDE SEQUENCE [LARGE SCALE GENOMIC DNA]</scope>
    <source>
        <strain evidence="7 8">2016D-0077</strain>
    </source>
</reference>
<dbReference type="EMBL" id="CP063078">
    <property type="protein sequence ID" value="QOQ86606.1"/>
    <property type="molecule type" value="Genomic_DNA"/>
</dbReference>
<evidence type="ECO:0000259" key="6">
    <source>
        <dbReference type="PROSITE" id="PS51123"/>
    </source>
</evidence>
<keyword evidence="4" id="KW-0998">Cell outer membrane</keyword>
<dbReference type="Pfam" id="PF00691">
    <property type="entry name" value="OmpA"/>
    <property type="match status" value="1"/>
</dbReference>
<organism evidence="7 8">
    <name type="scientific">Campylobacter corcagiensis</name>
    <dbReference type="NCBI Taxonomy" id="1448857"/>
    <lineage>
        <taxon>Bacteria</taxon>
        <taxon>Pseudomonadati</taxon>
        <taxon>Campylobacterota</taxon>
        <taxon>Epsilonproteobacteria</taxon>
        <taxon>Campylobacterales</taxon>
        <taxon>Campylobacteraceae</taxon>
        <taxon>Campylobacter</taxon>
    </lineage>
</organism>
<dbReference type="GO" id="GO:0009279">
    <property type="term" value="C:cell outer membrane"/>
    <property type="evidence" value="ECO:0007669"/>
    <property type="project" value="UniProtKB-SubCell"/>
</dbReference>
<comment type="subcellular location">
    <subcellularLocation>
        <location evidence="1">Cell outer membrane</location>
    </subcellularLocation>
</comment>
<evidence type="ECO:0000313" key="7">
    <source>
        <dbReference type="EMBL" id="QOQ86606.1"/>
    </source>
</evidence>
<dbReference type="PROSITE" id="PS51257">
    <property type="entry name" value="PROKAR_LIPOPROTEIN"/>
    <property type="match status" value="1"/>
</dbReference>
<dbReference type="CDD" id="cd07185">
    <property type="entry name" value="OmpA_C-like"/>
    <property type="match status" value="1"/>
</dbReference>
<dbReference type="InterPro" id="IPR050330">
    <property type="entry name" value="Bact_OuterMem_StrucFunc"/>
</dbReference>
<dbReference type="Gene3D" id="3.30.1450.10">
    <property type="match status" value="1"/>
</dbReference>
<dbReference type="AlphaFoldDB" id="A0A7M1LFD9"/>
<evidence type="ECO:0000256" key="1">
    <source>
        <dbReference type="ARBA" id="ARBA00004442"/>
    </source>
</evidence>
<accession>A0A7M1LFD9</accession>
<dbReference type="Pfam" id="PF04355">
    <property type="entry name" value="BamE"/>
    <property type="match status" value="1"/>
</dbReference>
<gene>
    <name evidence="7" type="ORF">IMC76_05065</name>
</gene>
<sequence length="262" mass="29627">MKKLSLIVLVIIGVIFLQGCTTKSSTKVPKDGIMTKDEVTFPKESKSIYNKPLEVNLENLRKIEVDMSKDEIRKLIGTPHFAAGLAYVVEWDYLFNLKEKAGDKDLICQYKIVFDFDTYKVASLFWKDQICEDFINKKDKKESFELSGDFLFNFASANLKQDGKKEIANLVNKFGKENIKEIVIVGHTDLIGSEKSNLNLSQKRANAVKNEFVKNGIAKDKIKTLGAGESEPVKECDSKLSKNELIQCLAPNRRVNVDITSY</sequence>
<evidence type="ECO:0000256" key="2">
    <source>
        <dbReference type="ARBA" id="ARBA00022729"/>
    </source>
</evidence>
<feature type="domain" description="OmpA-like" evidence="6">
    <location>
        <begin position="139"/>
        <end position="262"/>
    </location>
</feature>
<dbReference type="Gene3D" id="3.30.1330.60">
    <property type="entry name" value="OmpA-like domain"/>
    <property type="match status" value="1"/>
</dbReference>
<dbReference type="InterPro" id="IPR006665">
    <property type="entry name" value="OmpA-like"/>
</dbReference>
<dbReference type="InterPro" id="IPR007450">
    <property type="entry name" value="BamE_dom"/>
</dbReference>
<keyword evidence="2" id="KW-0732">Signal</keyword>
<proteinExistence type="predicted"/>
<evidence type="ECO:0000256" key="5">
    <source>
        <dbReference type="PROSITE-ProRule" id="PRU00473"/>
    </source>
</evidence>
<dbReference type="Proteomes" id="UP000594749">
    <property type="component" value="Chromosome"/>
</dbReference>
<keyword evidence="8" id="KW-1185">Reference proteome</keyword>
<dbReference type="PROSITE" id="PS51123">
    <property type="entry name" value="OMPA_2"/>
    <property type="match status" value="1"/>
</dbReference>
<name>A0A7M1LFD9_9BACT</name>